<evidence type="ECO:0000313" key="5">
    <source>
        <dbReference type="EMBL" id="MDC5698052.1"/>
    </source>
</evidence>
<accession>A0ABT5GIG9</accession>
<feature type="chain" id="PRO_5047255694" evidence="3">
    <location>
        <begin position="24"/>
        <end position="300"/>
    </location>
</feature>
<evidence type="ECO:0000256" key="1">
    <source>
        <dbReference type="ARBA" id="ARBA00022729"/>
    </source>
</evidence>
<feature type="region of interest" description="Disordered" evidence="2">
    <location>
        <begin position="25"/>
        <end position="46"/>
    </location>
</feature>
<gene>
    <name evidence="5" type="ORF">OO014_12355</name>
</gene>
<keyword evidence="1 3" id="KW-0732">Signal</keyword>
<dbReference type="PANTHER" id="PTHR35936">
    <property type="entry name" value="MEMBRANE-BOUND LYTIC MUREIN TRANSGLYCOSYLASE F"/>
    <property type="match status" value="1"/>
</dbReference>
<name>A0ABT5GIG9_9MICO</name>
<dbReference type="Proteomes" id="UP001150259">
    <property type="component" value="Unassembled WGS sequence"/>
</dbReference>
<keyword evidence="6" id="KW-1185">Reference proteome</keyword>
<dbReference type="RefSeq" id="WP_272462626.1">
    <property type="nucleotide sequence ID" value="NZ_JAPFQL010000050.1"/>
</dbReference>
<dbReference type="SUPFAM" id="SSF53850">
    <property type="entry name" value="Periplasmic binding protein-like II"/>
    <property type="match status" value="1"/>
</dbReference>
<feature type="domain" description="Solute-binding protein family 3/N-terminal" evidence="4">
    <location>
        <begin position="63"/>
        <end position="290"/>
    </location>
</feature>
<dbReference type="PANTHER" id="PTHR35936:SF17">
    <property type="entry name" value="ARGININE-BINDING EXTRACELLULAR PROTEIN ARTP"/>
    <property type="match status" value="1"/>
</dbReference>
<feature type="signal peptide" evidence="3">
    <location>
        <begin position="1"/>
        <end position="23"/>
    </location>
</feature>
<protein>
    <submittedName>
        <fullName evidence="5">ABC transporter substrate-binding protein</fullName>
    </submittedName>
</protein>
<sequence length="300" mass="31001">MRRLPILAVTGMVAVGLTLSACGSDSLSPTTPGNTSPAGGTGAGGADAALAARVPADLKSKGTLTIGTDPTYAPNEMLAADGKTVEGFDVALFDAVAAKLGLKTEWKPASFGDIILGVTSDKYDVGVSSFTINDERKQQVNMVSYYSAGTQWVVAKGNPENVNMDDVCGKAVGAQKDTVQADDLAARSKKCTDAGKPEITMVIQEGQDQVTADVVSGKTVAMLADSPIGLYAVKQTGELEALGDIYDSAPYGYVVPKDQMDFANLLVDALKATKADGSYDAALKQYAVEAGAIDNFAVNP</sequence>
<dbReference type="EMBL" id="JAPFQL010000050">
    <property type="protein sequence ID" value="MDC5698052.1"/>
    <property type="molecule type" value="Genomic_DNA"/>
</dbReference>
<feature type="compositionally biased region" description="Low complexity" evidence="2">
    <location>
        <begin position="29"/>
        <end position="38"/>
    </location>
</feature>
<proteinExistence type="predicted"/>
<evidence type="ECO:0000256" key="3">
    <source>
        <dbReference type="SAM" id="SignalP"/>
    </source>
</evidence>
<organism evidence="5 6">
    <name type="scientific">Intrasporangium calvum</name>
    <dbReference type="NCBI Taxonomy" id="53358"/>
    <lineage>
        <taxon>Bacteria</taxon>
        <taxon>Bacillati</taxon>
        <taxon>Actinomycetota</taxon>
        <taxon>Actinomycetes</taxon>
        <taxon>Micrococcales</taxon>
        <taxon>Intrasporangiaceae</taxon>
        <taxon>Intrasporangium</taxon>
    </lineage>
</organism>
<evidence type="ECO:0000259" key="4">
    <source>
        <dbReference type="SMART" id="SM00062"/>
    </source>
</evidence>
<dbReference type="InterPro" id="IPR001638">
    <property type="entry name" value="Solute-binding_3/MltF_N"/>
</dbReference>
<dbReference type="CDD" id="cd01004">
    <property type="entry name" value="PBP2_MidA_like"/>
    <property type="match status" value="1"/>
</dbReference>
<dbReference type="SMART" id="SM00062">
    <property type="entry name" value="PBPb"/>
    <property type="match status" value="1"/>
</dbReference>
<dbReference type="Pfam" id="PF00497">
    <property type="entry name" value="SBP_bac_3"/>
    <property type="match status" value="1"/>
</dbReference>
<dbReference type="Gene3D" id="3.40.190.10">
    <property type="entry name" value="Periplasmic binding protein-like II"/>
    <property type="match status" value="2"/>
</dbReference>
<evidence type="ECO:0000313" key="6">
    <source>
        <dbReference type="Proteomes" id="UP001150259"/>
    </source>
</evidence>
<comment type="caution">
    <text evidence="5">The sequence shown here is derived from an EMBL/GenBank/DDBJ whole genome shotgun (WGS) entry which is preliminary data.</text>
</comment>
<reference evidence="5 6" key="1">
    <citation type="submission" date="2022-11" db="EMBL/GenBank/DDBJ databases">
        <title>Anaerobic phenanthrene biodegradation by a DNRA strain PheN6.</title>
        <authorList>
            <person name="Zhang Z."/>
        </authorList>
    </citation>
    <scope>NUCLEOTIDE SEQUENCE [LARGE SCALE GENOMIC DNA]</scope>
    <source>
        <strain evidence="5 6">PheN6</strain>
    </source>
</reference>
<evidence type="ECO:0000256" key="2">
    <source>
        <dbReference type="SAM" id="MobiDB-lite"/>
    </source>
</evidence>
<dbReference type="PROSITE" id="PS51257">
    <property type="entry name" value="PROKAR_LIPOPROTEIN"/>
    <property type="match status" value="1"/>
</dbReference>